<keyword evidence="1" id="KW-0456">Lyase</keyword>
<dbReference type="PANTHER" id="PTHR30143">
    <property type="entry name" value="ACID HYDRATASE"/>
    <property type="match status" value="1"/>
</dbReference>
<evidence type="ECO:0000256" key="1">
    <source>
        <dbReference type="ARBA" id="ARBA00023239"/>
    </source>
</evidence>
<dbReference type="OrthoDB" id="9792137at2"/>
<dbReference type="PANTHER" id="PTHR30143:SF0">
    <property type="entry name" value="2-KETO-4-PENTENOATE HYDRATASE"/>
    <property type="match status" value="1"/>
</dbReference>
<dbReference type="SUPFAM" id="SSF56529">
    <property type="entry name" value="FAH"/>
    <property type="match status" value="1"/>
</dbReference>
<name>A0A3N1KZ36_9PROT</name>
<sequence length="257" mass="26241">MSGTEARAAARLLAARAGTRIEALPADERPADLAGALAIQRAVVAQGGQATRGWKVGCTSPGAEKMLSYDRPFYGRLVEGRFHQSPAVLADAGFSMRVMEAEYAFRLGRDLPPSATPYTAESVADAVASVHPAIEIVDSAFSAWLAVGVESLIADNGAHGAFILGAGVEDWRGLDLVNGLVTVVIAGGATVEGKGANVLGHPLRSLAWLANEVASTGGLKAGEIVTTGSTIAPQPMAAGSSVTASFAGLGEVSAKFR</sequence>
<proteinExistence type="predicted"/>
<accession>A0A3N1KZ36</accession>
<dbReference type="RefSeq" id="WP_123691674.1">
    <property type="nucleotide sequence ID" value="NZ_AP019700.1"/>
</dbReference>
<evidence type="ECO:0000313" key="3">
    <source>
        <dbReference type="EMBL" id="ROP84059.1"/>
    </source>
</evidence>
<dbReference type="EMBL" id="RJKX01000015">
    <property type="protein sequence ID" value="ROP84059.1"/>
    <property type="molecule type" value="Genomic_DNA"/>
</dbReference>
<feature type="domain" description="Fumarylacetoacetase-like C-terminal" evidence="2">
    <location>
        <begin position="94"/>
        <end position="255"/>
    </location>
</feature>
<dbReference type="Pfam" id="PF01557">
    <property type="entry name" value="FAA_hydrolase"/>
    <property type="match status" value="1"/>
</dbReference>
<evidence type="ECO:0000313" key="4">
    <source>
        <dbReference type="Proteomes" id="UP000278222"/>
    </source>
</evidence>
<keyword evidence="4" id="KW-1185">Reference proteome</keyword>
<dbReference type="GO" id="GO:0008684">
    <property type="term" value="F:2-oxopent-4-enoate hydratase activity"/>
    <property type="evidence" value="ECO:0007669"/>
    <property type="project" value="TreeGrafter"/>
</dbReference>
<evidence type="ECO:0000259" key="2">
    <source>
        <dbReference type="Pfam" id="PF01557"/>
    </source>
</evidence>
<organism evidence="3 4">
    <name type="scientific">Stella humosa</name>
    <dbReference type="NCBI Taxonomy" id="94"/>
    <lineage>
        <taxon>Bacteria</taxon>
        <taxon>Pseudomonadati</taxon>
        <taxon>Pseudomonadota</taxon>
        <taxon>Alphaproteobacteria</taxon>
        <taxon>Rhodospirillales</taxon>
        <taxon>Stellaceae</taxon>
        <taxon>Stella</taxon>
    </lineage>
</organism>
<reference evidence="3 4" key="1">
    <citation type="submission" date="2018-11" db="EMBL/GenBank/DDBJ databases">
        <title>Genomic Encyclopedia of Type Strains, Phase IV (KMG-IV): sequencing the most valuable type-strain genomes for metagenomic binning, comparative biology and taxonomic classification.</title>
        <authorList>
            <person name="Goeker M."/>
        </authorList>
    </citation>
    <scope>NUCLEOTIDE SEQUENCE [LARGE SCALE GENOMIC DNA]</scope>
    <source>
        <strain evidence="3 4">DSM 5900</strain>
    </source>
</reference>
<gene>
    <name evidence="3" type="ORF">EDC65_3406</name>
</gene>
<dbReference type="AlphaFoldDB" id="A0A3N1KZ36"/>
<dbReference type="Gene3D" id="3.90.850.10">
    <property type="entry name" value="Fumarylacetoacetase-like, C-terminal domain"/>
    <property type="match status" value="1"/>
</dbReference>
<dbReference type="InterPro" id="IPR036663">
    <property type="entry name" value="Fumarylacetoacetase_C_sf"/>
</dbReference>
<dbReference type="InterPro" id="IPR050772">
    <property type="entry name" value="Hydratase-Decarb/MhpD_sf"/>
</dbReference>
<comment type="caution">
    <text evidence="3">The sequence shown here is derived from an EMBL/GenBank/DDBJ whole genome shotgun (WGS) entry which is preliminary data.</text>
</comment>
<protein>
    <submittedName>
        <fullName evidence="3">2-keto-4-pentenoate hydratase</fullName>
    </submittedName>
</protein>
<dbReference type="GO" id="GO:0005737">
    <property type="term" value="C:cytoplasm"/>
    <property type="evidence" value="ECO:0007669"/>
    <property type="project" value="TreeGrafter"/>
</dbReference>
<dbReference type="InterPro" id="IPR011234">
    <property type="entry name" value="Fumarylacetoacetase-like_C"/>
</dbReference>
<dbReference type="Proteomes" id="UP000278222">
    <property type="component" value="Unassembled WGS sequence"/>
</dbReference>